<gene>
    <name evidence="2" type="ORF">QBC46DRAFT_383990</name>
</gene>
<feature type="signal peptide" evidence="1">
    <location>
        <begin position="1"/>
        <end position="19"/>
    </location>
</feature>
<evidence type="ECO:0000256" key="1">
    <source>
        <dbReference type="SAM" id="SignalP"/>
    </source>
</evidence>
<reference evidence="3" key="1">
    <citation type="journal article" date="2023" name="Mol. Phylogenet. Evol.">
        <title>Genome-scale phylogeny and comparative genomics of the fungal order Sordariales.</title>
        <authorList>
            <person name="Hensen N."/>
            <person name="Bonometti L."/>
            <person name="Westerberg I."/>
            <person name="Brannstrom I.O."/>
            <person name="Guillou S."/>
            <person name="Cros-Aarteil S."/>
            <person name="Calhoun S."/>
            <person name="Haridas S."/>
            <person name="Kuo A."/>
            <person name="Mondo S."/>
            <person name="Pangilinan J."/>
            <person name="Riley R."/>
            <person name="LaButti K."/>
            <person name="Andreopoulos B."/>
            <person name="Lipzen A."/>
            <person name="Chen C."/>
            <person name="Yan M."/>
            <person name="Daum C."/>
            <person name="Ng V."/>
            <person name="Clum A."/>
            <person name="Steindorff A."/>
            <person name="Ohm R.A."/>
            <person name="Martin F."/>
            <person name="Silar P."/>
            <person name="Natvig D.O."/>
            <person name="Lalanne C."/>
            <person name="Gautier V."/>
            <person name="Ament-Velasquez S.L."/>
            <person name="Kruys A."/>
            <person name="Hutchinson M.I."/>
            <person name="Powell A.J."/>
            <person name="Barry K."/>
            <person name="Miller A.N."/>
            <person name="Grigoriev I.V."/>
            <person name="Debuchy R."/>
            <person name="Gladieux P."/>
            <person name="Hiltunen Thoren M."/>
            <person name="Johannesson H."/>
        </authorList>
    </citation>
    <scope>NUCLEOTIDE SEQUENCE [LARGE SCALE GENOMIC DNA]</scope>
    <source>
        <strain evidence="3">CBS 340.73</strain>
    </source>
</reference>
<dbReference type="EMBL" id="MU853790">
    <property type="protein sequence ID" value="KAK3940859.1"/>
    <property type="molecule type" value="Genomic_DNA"/>
</dbReference>
<organism evidence="2 3">
    <name type="scientific">Diplogelasinospora grovesii</name>
    <dbReference type="NCBI Taxonomy" id="303347"/>
    <lineage>
        <taxon>Eukaryota</taxon>
        <taxon>Fungi</taxon>
        <taxon>Dikarya</taxon>
        <taxon>Ascomycota</taxon>
        <taxon>Pezizomycotina</taxon>
        <taxon>Sordariomycetes</taxon>
        <taxon>Sordariomycetidae</taxon>
        <taxon>Sordariales</taxon>
        <taxon>Diplogelasinosporaceae</taxon>
        <taxon>Diplogelasinospora</taxon>
    </lineage>
</organism>
<accession>A0AAN6N9F0</accession>
<keyword evidence="1" id="KW-0732">Signal</keyword>
<evidence type="ECO:0000313" key="3">
    <source>
        <dbReference type="Proteomes" id="UP001303473"/>
    </source>
</evidence>
<dbReference type="Proteomes" id="UP001303473">
    <property type="component" value="Unassembled WGS sequence"/>
</dbReference>
<name>A0AAN6N9F0_9PEZI</name>
<feature type="chain" id="PRO_5042940806" evidence="1">
    <location>
        <begin position="20"/>
        <end position="108"/>
    </location>
</feature>
<proteinExistence type="predicted"/>
<evidence type="ECO:0000313" key="2">
    <source>
        <dbReference type="EMBL" id="KAK3940859.1"/>
    </source>
</evidence>
<comment type="caution">
    <text evidence="2">The sequence shown here is derived from an EMBL/GenBank/DDBJ whole genome shotgun (WGS) entry which is preliminary data.</text>
</comment>
<protein>
    <submittedName>
        <fullName evidence="2">Uncharacterized protein</fullName>
    </submittedName>
</protein>
<dbReference type="AlphaFoldDB" id="A0AAN6N9F0"/>
<sequence>MLVVSLYPTLFIMWPHVMAYNLSKQRQGSRLRSVIYTDMKGKRKVDYGGRANTQTLESGLGRGRELQLCLDLARKVFELCIYGTKSLKKEKKGGLEALNIALIYIQRR</sequence>
<keyword evidence="3" id="KW-1185">Reference proteome</keyword>